<protein>
    <recommendedName>
        <fullName evidence="3">Nucleolar protein 58/56 N-terminal domain-containing protein</fullName>
    </recommendedName>
</protein>
<reference evidence="2" key="2">
    <citation type="submission" date="2013-12" db="EMBL/GenBank/DDBJ databases">
        <authorList>
            <person name="Yu Y."/>
            <person name="Lee S."/>
            <person name="de Baynast K."/>
            <person name="Wissotski M."/>
            <person name="Liu L."/>
            <person name="Talag J."/>
            <person name="Goicoechea J."/>
            <person name="Angelova A."/>
            <person name="Jetty R."/>
            <person name="Kudrna D."/>
            <person name="Golser W."/>
            <person name="Rivera L."/>
            <person name="Zhang J."/>
            <person name="Wing R."/>
        </authorList>
    </citation>
    <scope>NUCLEOTIDE SEQUENCE</scope>
</reference>
<dbReference type="AlphaFoldDB" id="A0A0D9XFJ1"/>
<evidence type="ECO:0000313" key="2">
    <source>
        <dbReference type="Proteomes" id="UP000032180"/>
    </source>
</evidence>
<organism evidence="1 2">
    <name type="scientific">Leersia perrieri</name>
    <dbReference type="NCBI Taxonomy" id="77586"/>
    <lineage>
        <taxon>Eukaryota</taxon>
        <taxon>Viridiplantae</taxon>
        <taxon>Streptophyta</taxon>
        <taxon>Embryophyta</taxon>
        <taxon>Tracheophyta</taxon>
        <taxon>Spermatophyta</taxon>
        <taxon>Magnoliopsida</taxon>
        <taxon>Liliopsida</taxon>
        <taxon>Poales</taxon>
        <taxon>Poaceae</taxon>
        <taxon>BOP clade</taxon>
        <taxon>Oryzoideae</taxon>
        <taxon>Oryzeae</taxon>
        <taxon>Oryzinae</taxon>
        <taxon>Leersia</taxon>
    </lineage>
</organism>
<dbReference type="GO" id="GO:0032040">
    <property type="term" value="C:small-subunit processome"/>
    <property type="evidence" value="ECO:0007669"/>
    <property type="project" value="InterPro"/>
</dbReference>
<evidence type="ECO:0008006" key="3">
    <source>
        <dbReference type="Google" id="ProtNLM"/>
    </source>
</evidence>
<keyword evidence="2" id="KW-1185">Reference proteome</keyword>
<accession>A0A0D9XFJ1</accession>
<dbReference type="STRING" id="77586.A0A0D9XFJ1"/>
<evidence type="ECO:0000313" key="1">
    <source>
        <dbReference type="EnsemblPlants" id="LPERR09G12230.1"/>
    </source>
</evidence>
<reference evidence="1" key="3">
    <citation type="submission" date="2015-04" db="UniProtKB">
        <authorList>
            <consortium name="EnsemblPlants"/>
        </authorList>
    </citation>
    <scope>IDENTIFICATION</scope>
</reference>
<dbReference type="GO" id="GO:0031428">
    <property type="term" value="C:box C/D methylation guide snoRNP complex"/>
    <property type="evidence" value="ECO:0007669"/>
    <property type="project" value="InterPro"/>
</dbReference>
<dbReference type="HOGENOM" id="CLU_055037_0_0_1"/>
<dbReference type="PANTHER" id="PTHR10894:SF1">
    <property type="entry name" value="NUCLEOLAR PROTEIN 58"/>
    <property type="match status" value="1"/>
</dbReference>
<dbReference type="EnsemblPlants" id="LPERR09G12230.1">
    <property type="protein sequence ID" value="LPERR09G12230.1"/>
    <property type="gene ID" value="LPERR09G12230"/>
</dbReference>
<dbReference type="Proteomes" id="UP000032180">
    <property type="component" value="Chromosome 9"/>
</dbReference>
<name>A0A0D9XFJ1_9ORYZ</name>
<dbReference type="InterPro" id="IPR045056">
    <property type="entry name" value="Nop56/Nop58"/>
</dbReference>
<reference evidence="1 2" key="1">
    <citation type="submission" date="2012-08" db="EMBL/GenBank/DDBJ databases">
        <title>Oryza genome evolution.</title>
        <authorList>
            <person name="Wing R.A."/>
        </authorList>
    </citation>
    <scope>NUCLEOTIDE SEQUENCE</scope>
</reference>
<dbReference type="Gramene" id="LPERR09G12230.1">
    <property type="protein sequence ID" value="LPERR09G12230.1"/>
    <property type="gene ID" value="LPERR09G12230"/>
</dbReference>
<dbReference type="GO" id="GO:0030515">
    <property type="term" value="F:snoRNA binding"/>
    <property type="evidence" value="ECO:0007669"/>
    <property type="project" value="InterPro"/>
</dbReference>
<dbReference type="PANTHER" id="PTHR10894">
    <property type="entry name" value="NUCLEOLAR PROTEIN 5 NUCLEOLAR PROTEIN NOP5 NOP58"/>
    <property type="match status" value="1"/>
</dbReference>
<proteinExistence type="predicted"/>
<sequence length="236" mass="27030">MSENVIIIDKLGHHGLILVLFESPSGFAIFKFDGVELYQTNSIEKIPGVYNDAVLEVMWGIKNLMKILVPSEDSELSKEDRLQMSYGMKTVLSRHGFDVTPDMVNEQIIELACVLYDCELYETKYSKFLNSCGEYLEKVSGIKFEGWSPMKLATALKILIIPDCDIANEDPELNFSGDELDKLRDDGARYDGVLQKQTCMRAYSDMRLIRKRLIKLCIRVLKLQRSKKCLRILKLT</sequence>